<feature type="transmembrane region" description="Helical" evidence="1">
    <location>
        <begin position="41"/>
        <end position="63"/>
    </location>
</feature>
<dbReference type="RefSeq" id="WP_196836953.1">
    <property type="nucleotide sequence ID" value="NZ_JADOTZ010000001.1"/>
</dbReference>
<dbReference type="AlphaFoldDB" id="A0A931D8X7"/>
<evidence type="ECO:0000256" key="1">
    <source>
        <dbReference type="SAM" id="Phobius"/>
    </source>
</evidence>
<name>A0A931D8X7_9MICC</name>
<protein>
    <submittedName>
        <fullName evidence="2">Protein-S-isoprenylcysteine O-methyltransferase Ste14</fullName>
    </submittedName>
</protein>
<dbReference type="Proteomes" id="UP000625033">
    <property type="component" value="Unassembled WGS sequence"/>
</dbReference>
<keyword evidence="1" id="KW-0472">Membrane</keyword>
<reference evidence="2" key="1">
    <citation type="submission" date="2020-11" db="EMBL/GenBank/DDBJ databases">
        <title>Sequencing the genomes of 1000 actinobacteria strains.</title>
        <authorList>
            <person name="Klenk H.-P."/>
        </authorList>
    </citation>
    <scope>NUCLEOTIDE SEQUENCE</scope>
    <source>
        <strain evidence="2">DSM 26152</strain>
    </source>
</reference>
<feature type="transmembrane region" description="Helical" evidence="1">
    <location>
        <begin position="12"/>
        <end position="35"/>
    </location>
</feature>
<accession>A0A931D8X7</accession>
<keyword evidence="3" id="KW-1185">Reference proteome</keyword>
<keyword evidence="1" id="KW-0812">Transmembrane</keyword>
<evidence type="ECO:0000313" key="2">
    <source>
        <dbReference type="EMBL" id="MBG6085810.1"/>
    </source>
</evidence>
<comment type="caution">
    <text evidence="2">The sequence shown here is derived from an EMBL/GenBank/DDBJ whole genome shotgun (WGS) entry which is preliminary data.</text>
</comment>
<keyword evidence="1" id="KW-1133">Transmembrane helix</keyword>
<proteinExistence type="predicted"/>
<dbReference type="EMBL" id="JADOTZ010000001">
    <property type="protein sequence ID" value="MBG6085810.1"/>
    <property type="molecule type" value="Genomic_DNA"/>
</dbReference>
<sequence length="68" mass="7095">MTTGETQKKRPGSALIGAGIVFGFVGLLIAIYATVQNGAFPVPWILIVGLLLAGIGFAVRLLAAVERR</sequence>
<gene>
    <name evidence="2" type="ORF">IW252_002577</name>
</gene>
<evidence type="ECO:0000313" key="3">
    <source>
        <dbReference type="Proteomes" id="UP000625033"/>
    </source>
</evidence>
<organism evidence="2 3">
    <name type="scientific">Zhihengliuella flava</name>
    <dbReference type="NCBI Taxonomy" id="1285193"/>
    <lineage>
        <taxon>Bacteria</taxon>
        <taxon>Bacillati</taxon>
        <taxon>Actinomycetota</taxon>
        <taxon>Actinomycetes</taxon>
        <taxon>Micrococcales</taxon>
        <taxon>Micrococcaceae</taxon>
        <taxon>Zhihengliuella</taxon>
    </lineage>
</organism>